<evidence type="ECO:0000313" key="6">
    <source>
        <dbReference type="Proteomes" id="UP001302257"/>
    </source>
</evidence>
<protein>
    <recommendedName>
        <fullName evidence="4">Putative pterin-4-alpha-carbinolamine dehydratase</fullName>
        <shortName evidence="4">PHS</shortName>
        <ecNumber evidence="4">4.2.1.96</ecNumber>
    </recommendedName>
    <alternativeName>
        <fullName evidence="4">4-alpha-hydroxy-tetrahydropterin dehydratase</fullName>
    </alternativeName>
    <alternativeName>
        <fullName evidence="4">Pterin carbinolamine dehydratase</fullName>
        <shortName evidence="4">PCD</shortName>
    </alternativeName>
</protein>
<evidence type="ECO:0000256" key="1">
    <source>
        <dbReference type="ARBA" id="ARBA00001554"/>
    </source>
</evidence>
<evidence type="ECO:0000256" key="2">
    <source>
        <dbReference type="ARBA" id="ARBA00006472"/>
    </source>
</evidence>
<reference evidence="5 6" key="1">
    <citation type="submission" date="2023-08" db="EMBL/GenBank/DDBJ databases">
        <title>Rhodoferax potami sp. nov. and Rhodoferax mekongensis sp. nov., isolated from the Mekong River in Thailand.</title>
        <authorList>
            <person name="Kitikhun S."/>
            <person name="Charoenyingcharoen P."/>
            <person name="Siriarchawattana P."/>
            <person name="Likhitrattanapisal S."/>
            <person name="Nilsakha T."/>
            <person name="Chanpet A."/>
            <person name="Rattanawaree P."/>
            <person name="Ingsriswang S."/>
        </authorList>
    </citation>
    <scope>NUCLEOTIDE SEQUENCE [LARGE SCALE GENOMIC DNA]</scope>
    <source>
        <strain evidence="5 6">TBRC 17307</strain>
    </source>
</reference>
<dbReference type="PANTHER" id="PTHR12599">
    <property type="entry name" value="PTERIN-4-ALPHA-CARBINOLAMINE DEHYDRATASE"/>
    <property type="match status" value="1"/>
</dbReference>
<evidence type="ECO:0000256" key="4">
    <source>
        <dbReference type="HAMAP-Rule" id="MF_00434"/>
    </source>
</evidence>
<dbReference type="SUPFAM" id="SSF55248">
    <property type="entry name" value="PCD-like"/>
    <property type="match status" value="1"/>
</dbReference>
<evidence type="ECO:0000313" key="5">
    <source>
        <dbReference type="EMBL" id="WNO06580.1"/>
    </source>
</evidence>
<dbReference type="Pfam" id="PF01329">
    <property type="entry name" value="Pterin_4a"/>
    <property type="match status" value="1"/>
</dbReference>
<keyword evidence="6" id="KW-1185">Reference proteome</keyword>
<keyword evidence="3 4" id="KW-0456">Lyase</keyword>
<proteinExistence type="inferred from homology"/>
<name>A0ABZ0B4C6_9BURK</name>
<dbReference type="InterPro" id="IPR036428">
    <property type="entry name" value="PCD_sf"/>
</dbReference>
<dbReference type="RefSeq" id="WP_313869269.1">
    <property type="nucleotide sequence ID" value="NZ_CP132507.1"/>
</dbReference>
<accession>A0ABZ0B4C6</accession>
<dbReference type="Proteomes" id="UP001302257">
    <property type="component" value="Chromosome"/>
</dbReference>
<sequence>MPSAPARTALTATQIIASLAKTEGWKLYGDGADVAIEKTYRFENFLKTMAFVNAIAYIAEQQDHHPELLLTYSSCSVRFNTHDVQGVSRSDFECAALVDALIGAPASTTGAST</sequence>
<dbReference type="PANTHER" id="PTHR12599:SF0">
    <property type="entry name" value="PTERIN-4-ALPHA-CARBINOLAMINE DEHYDRATASE"/>
    <property type="match status" value="1"/>
</dbReference>
<comment type="similarity">
    <text evidence="2 4">Belongs to the pterin-4-alpha-carbinolamine dehydratase family.</text>
</comment>
<dbReference type="InterPro" id="IPR001533">
    <property type="entry name" value="Pterin_deHydtase"/>
</dbReference>
<dbReference type="EC" id="4.2.1.96" evidence="4"/>
<evidence type="ECO:0000256" key="3">
    <source>
        <dbReference type="ARBA" id="ARBA00023239"/>
    </source>
</evidence>
<gene>
    <name evidence="5" type="ORF">RAN89_09170</name>
</gene>
<dbReference type="HAMAP" id="MF_00434">
    <property type="entry name" value="Pterin_4_alpha"/>
    <property type="match status" value="1"/>
</dbReference>
<comment type="catalytic activity">
    <reaction evidence="1 4">
        <text>(4aS,6R)-4a-hydroxy-L-erythro-5,6,7,8-tetrahydrobiopterin = (6R)-L-erythro-6,7-dihydrobiopterin + H2O</text>
        <dbReference type="Rhea" id="RHEA:11920"/>
        <dbReference type="ChEBI" id="CHEBI:15377"/>
        <dbReference type="ChEBI" id="CHEBI:15642"/>
        <dbReference type="ChEBI" id="CHEBI:43120"/>
        <dbReference type="EC" id="4.2.1.96"/>
    </reaction>
</comment>
<dbReference type="EMBL" id="CP132507">
    <property type="protein sequence ID" value="WNO06580.1"/>
    <property type="molecule type" value="Genomic_DNA"/>
</dbReference>
<dbReference type="Gene3D" id="3.30.1360.20">
    <property type="entry name" value="Transcriptional coactivator/pterin dehydratase"/>
    <property type="match status" value="1"/>
</dbReference>
<organism evidence="5 6">
    <name type="scientific">Rhodoferax mekongensis</name>
    <dbReference type="NCBI Taxonomy" id="3068341"/>
    <lineage>
        <taxon>Bacteria</taxon>
        <taxon>Pseudomonadati</taxon>
        <taxon>Pseudomonadota</taxon>
        <taxon>Betaproteobacteria</taxon>
        <taxon>Burkholderiales</taxon>
        <taxon>Comamonadaceae</taxon>
        <taxon>Rhodoferax</taxon>
    </lineage>
</organism>